<evidence type="ECO:0000313" key="2">
    <source>
        <dbReference type="Proteomes" id="UP000050525"/>
    </source>
</evidence>
<dbReference type="AlphaFoldDB" id="A0A151MJQ0"/>
<evidence type="ECO:0000313" key="1">
    <source>
        <dbReference type="EMBL" id="KYO24746.1"/>
    </source>
</evidence>
<dbReference type="STRING" id="8496.A0A151MJQ0"/>
<sequence>MSMPPAGAFDWTEHNGAGLEYDKVLTCPTCCLGPFSFSLASMFHKPIHSPPHYQNLNCEAKSLLCQDQGCHHKPPGTVLAEPSPKLPEAQS</sequence>
<name>A0A151MJQ0_ALLMI</name>
<comment type="caution">
    <text evidence="1">The sequence shown here is derived from an EMBL/GenBank/DDBJ whole genome shotgun (WGS) entry which is preliminary data.</text>
</comment>
<gene>
    <name evidence="1" type="ORF">Y1Q_0011382</name>
</gene>
<accession>A0A151MJQ0</accession>
<proteinExistence type="predicted"/>
<dbReference type="EMBL" id="AKHW03006018">
    <property type="protein sequence ID" value="KYO24746.1"/>
    <property type="molecule type" value="Genomic_DNA"/>
</dbReference>
<protein>
    <submittedName>
        <fullName evidence="1">Uncharacterized protein</fullName>
    </submittedName>
</protein>
<keyword evidence="2" id="KW-1185">Reference proteome</keyword>
<reference evidence="1 2" key="1">
    <citation type="journal article" date="2012" name="Genome Biol.">
        <title>Sequencing three crocodilian genomes to illuminate the evolution of archosaurs and amniotes.</title>
        <authorList>
            <person name="St John J.A."/>
            <person name="Braun E.L."/>
            <person name="Isberg S.R."/>
            <person name="Miles L.G."/>
            <person name="Chong A.Y."/>
            <person name="Gongora J."/>
            <person name="Dalzell P."/>
            <person name="Moran C."/>
            <person name="Bed'hom B."/>
            <person name="Abzhanov A."/>
            <person name="Burgess S.C."/>
            <person name="Cooksey A.M."/>
            <person name="Castoe T.A."/>
            <person name="Crawford N.G."/>
            <person name="Densmore L.D."/>
            <person name="Drew J.C."/>
            <person name="Edwards S.V."/>
            <person name="Faircloth B.C."/>
            <person name="Fujita M.K."/>
            <person name="Greenwold M.J."/>
            <person name="Hoffmann F.G."/>
            <person name="Howard J.M."/>
            <person name="Iguchi T."/>
            <person name="Janes D.E."/>
            <person name="Khan S.Y."/>
            <person name="Kohno S."/>
            <person name="de Koning A.J."/>
            <person name="Lance S.L."/>
            <person name="McCarthy F.M."/>
            <person name="McCormack J.E."/>
            <person name="Merchant M.E."/>
            <person name="Peterson D.G."/>
            <person name="Pollock D.D."/>
            <person name="Pourmand N."/>
            <person name="Raney B.J."/>
            <person name="Roessler K.A."/>
            <person name="Sanford J.R."/>
            <person name="Sawyer R.H."/>
            <person name="Schmidt C.J."/>
            <person name="Triplett E.W."/>
            <person name="Tuberville T.D."/>
            <person name="Venegas-Anaya M."/>
            <person name="Howard J.T."/>
            <person name="Jarvis E.D."/>
            <person name="Guillette L.J.Jr."/>
            <person name="Glenn T.C."/>
            <person name="Green R.E."/>
            <person name="Ray D.A."/>
        </authorList>
    </citation>
    <scope>NUCLEOTIDE SEQUENCE [LARGE SCALE GENOMIC DNA]</scope>
    <source>
        <strain evidence="1">KSC_2009_1</strain>
    </source>
</reference>
<organism evidence="1 2">
    <name type="scientific">Alligator mississippiensis</name>
    <name type="common">American alligator</name>
    <dbReference type="NCBI Taxonomy" id="8496"/>
    <lineage>
        <taxon>Eukaryota</taxon>
        <taxon>Metazoa</taxon>
        <taxon>Chordata</taxon>
        <taxon>Craniata</taxon>
        <taxon>Vertebrata</taxon>
        <taxon>Euteleostomi</taxon>
        <taxon>Archelosauria</taxon>
        <taxon>Archosauria</taxon>
        <taxon>Crocodylia</taxon>
        <taxon>Alligatoridae</taxon>
        <taxon>Alligatorinae</taxon>
        <taxon>Alligator</taxon>
    </lineage>
</organism>
<dbReference type="Proteomes" id="UP000050525">
    <property type="component" value="Unassembled WGS sequence"/>
</dbReference>